<gene>
    <name evidence="1" type="primary">Zbed9_9</name>
    <name evidence="1" type="ORF">GTO93_0012795</name>
</gene>
<evidence type="ECO:0000313" key="2">
    <source>
        <dbReference type="Proteomes" id="UP001166093"/>
    </source>
</evidence>
<name>A0ABS2XBM3_POLSP</name>
<comment type="caution">
    <text evidence="1">The sequence shown here is derived from an EMBL/GenBank/DDBJ whole genome shotgun (WGS) entry which is preliminary data.</text>
</comment>
<dbReference type="InterPro" id="IPR036397">
    <property type="entry name" value="RNaseH_sf"/>
</dbReference>
<feature type="non-terminal residue" evidence="1">
    <location>
        <position position="468"/>
    </location>
</feature>
<accession>A0ABS2XBM3</accession>
<organism evidence="1 2">
    <name type="scientific">Polyodon spathula</name>
    <name type="common">North American paddlefish</name>
    <name type="synonym">Squalus spathula</name>
    <dbReference type="NCBI Taxonomy" id="7913"/>
    <lineage>
        <taxon>Eukaryota</taxon>
        <taxon>Metazoa</taxon>
        <taxon>Chordata</taxon>
        <taxon>Craniata</taxon>
        <taxon>Vertebrata</taxon>
        <taxon>Euteleostomi</taxon>
        <taxon>Actinopterygii</taxon>
        <taxon>Chondrostei</taxon>
        <taxon>Acipenseriformes</taxon>
        <taxon>Polyodontidae</taxon>
        <taxon>Polyodon</taxon>
    </lineage>
</organism>
<proteinExistence type="predicted"/>
<dbReference type="EMBL" id="JAAWVQ010012522">
    <property type="protein sequence ID" value="MBN3271628.1"/>
    <property type="molecule type" value="Genomic_DNA"/>
</dbReference>
<dbReference type="PANTHER" id="PTHR45913:SF19">
    <property type="entry name" value="LOW QUALITY PROTEIN: ZINC FINGER BED DOMAIN-CONTAINING PROTEIN 5-LIKE"/>
    <property type="match status" value="1"/>
</dbReference>
<feature type="non-terminal residue" evidence="1">
    <location>
        <position position="1"/>
    </location>
</feature>
<dbReference type="PANTHER" id="PTHR45913">
    <property type="entry name" value="EPM2A-INTERACTING PROTEIN 1"/>
    <property type="match status" value="1"/>
</dbReference>
<dbReference type="Proteomes" id="UP001166093">
    <property type="component" value="Unassembled WGS sequence"/>
</dbReference>
<sequence length="468" mass="51393">MRDATVRPMTTLKESQLKARMEFAAKHLSEMWQKVLWSDKPKLELFGLNAKRYVWRRPKTAHLPVNTISTVKHGGGSTMLWRCFSSAGTGKKGWDEFFERKRNELEQQQTVIRKSATMTAKLKASYAVSLLIAMAKKPHTITESFILPAAKEMYEIMIGKEAATQLSSIPLSNDTVSRRIDDMSNDIREQVVERIKKSKLFSLQIDESIDVSLAAQVLVYIRYIWQNTVKEDFLFCKALPTYTMGEELFKLLDTFITGEHIRRKVLERPSQSSDLNIIENLWILQFDAPPGPCILQCDAPPGPGILQCDAPLGPGILQCDVPPGPGILQCDAPPGPGILQCDAPPGPCILQCDALLGPGILQCDAPPRPGILQCDVPPGPGILQCDAPLRPGILQCDAPPGPGILQCDVPPALGILQCDAPPGPCILQCDAPPRPGILQCDAPLGPRFLQCDAPPGPGIFWLFYSSML</sequence>
<evidence type="ECO:0000313" key="1">
    <source>
        <dbReference type="EMBL" id="MBN3271628.1"/>
    </source>
</evidence>
<keyword evidence="2" id="KW-1185">Reference proteome</keyword>
<reference evidence="1" key="1">
    <citation type="journal article" date="2021" name="Cell">
        <title>Tracing the genetic footprints of vertebrate landing in non-teleost ray-finned fishes.</title>
        <authorList>
            <person name="Bi X."/>
            <person name="Wang K."/>
            <person name="Yang L."/>
            <person name="Pan H."/>
            <person name="Jiang H."/>
            <person name="Wei Q."/>
            <person name="Fang M."/>
            <person name="Yu H."/>
            <person name="Zhu C."/>
            <person name="Cai Y."/>
            <person name="He Y."/>
            <person name="Gan X."/>
            <person name="Zeng H."/>
            <person name="Yu D."/>
            <person name="Zhu Y."/>
            <person name="Jiang H."/>
            <person name="Qiu Q."/>
            <person name="Yang H."/>
            <person name="Zhang Y.E."/>
            <person name="Wang W."/>
            <person name="Zhu M."/>
            <person name="He S."/>
            <person name="Zhang G."/>
        </authorList>
    </citation>
    <scope>NUCLEOTIDE SEQUENCE</scope>
    <source>
        <strain evidence="1">Pddl_001</strain>
    </source>
</reference>
<protein>
    <submittedName>
        <fullName evidence="1">SCND3 protein</fullName>
    </submittedName>
</protein>
<dbReference type="Gene3D" id="3.30.420.10">
    <property type="entry name" value="Ribonuclease H-like superfamily/Ribonuclease H"/>
    <property type="match status" value="1"/>
</dbReference>